<keyword evidence="1" id="KW-0808">Transferase</keyword>
<name>X1Q0D1_9ZZZZ</name>
<dbReference type="GO" id="GO:0016743">
    <property type="term" value="F:carboxyl- or carbamoyltransferase activity"/>
    <property type="evidence" value="ECO:0007669"/>
    <property type="project" value="InterPro"/>
</dbReference>
<evidence type="ECO:0000313" key="3">
    <source>
        <dbReference type="EMBL" id="GAI44545.1"/>
    </source>
</evidence>
<dbReference type="InterPro" id="IPR006130">
    <property type="entry name" value="Asp/Orn_carbamoylTrfase"/>
</dbReference>
<proteinExistence type="predicted"/>
<evidence type="ECO:0000259" key="2">
    <source>
        <dbReference type="Pfam" id="PF00185"/>
    </source>
</evidence>
<dbReference type="AlphaFoldDB" id="X1Q0D1"/>
<gene>
    <name evidence="3" type="ORF">S06H3_45065</name>
</gene>
<dbReference type="PRINTS" id="PR00100">
    <property type="entry name" value="AOTCASE"/>
</dbReference>
<dbReference type="EMBL" id="BARV01028094">
    <property type="protein sequence ID" value="GAI44545.1"/>
    <property type="molecule type" value="Genomic_DNA"/>
</dbReference>
<reference evidence="3" key="1">
    <citation type="journal article" date="2014" name="Front. Microbiol.">
        <title>High frequency of phylogenetically diverse reductive dehalogenase-homologous genes in deep subseafloor sedimentary metagenomes.</title>
        <authorList>
            <person name="Kawai M."/>
            <person name="Futagami T."/>
            <person name="Toyoda A."/>
            <person name="Takaki Y."/>
            <person name="Nishi S."/>
            <person name="Hori S."/>
            <person name="Arai W."/>
            <person name="Tsubouchi T."/>
            <person name="Morono Y."/>
            <person name="Uchiyama I."/>
            <person name="Ito T."/>
            <person name="Fujiyama A."/>
            <person name="Inagaki F."/>
            <person name="Takami H."/>
        </authorList>
    </citation>
    <scope>NUCLEOTIDE SEQUENCE</scope>
    <source>
        <strain evidence="3">Expedition CK06-06</strain>
    </source>
</reference>
<accession>X1Q0D1</accession>
<feature type="domain" description="Aspartate/ornithine carbamoyltransferase Asp/Orn-binding" evidence="2">
    <location>
        <begin position="27"/>
        <end position="142"/>
    </location>
</feature>
<dbReference type="UniPathway" id="UPA00070">
    <property type="reaction ID" value="UER00116"/>
</dbReference>
<dbReference type="GO" id="GO:0006520">
    <property type="term" value="P:amino acid metabolic process"/>
    <property type="evidence" value="ECO:0007669"/>
    <property type="project" value="InterPro"/>
</dbReference>
<dbReference type="InterPro" id="IPR036901">
    <property type="entry name" value="Asp/Orn_carbamoylTrfase_sf"/>
</dbReference>
<dbReference type="GO" id="GO:0016597">
    <property type="term" value="F:amino acid binding"/>
    <property type="evidence" value="ECO:0007669"/>
    <property type="project" value="InterPro"/>
</dbReference>
<dbReference type="Gene3D" id="3.40.50.1370">
    <property type="entry name" value="Aspartate/ornithine carbamoyltransferase"/>
    <property type="match status" value="1"/>
</dbReference>
<dbReference type="PRINTS" id="PR00101">
    <property type="entry name" value="ATCASE"/>
</dbReference>
<dbReference type="InterPro" id="IPR006131">
    <property type="entry name" value="Asp_carbamoyltransf_Asp/Orn-bd"/>
</dbReference>
<dbReference type="Pfam" id="PF00185">
    <property type="entry name" value="OTCace"/>
    <property type="match status" value="1"/>
</dbReference>
<organism evidence="3">
    <name type="scientific">marine sediment metagenome</name>
    <dbReference type="NCBI Taxonomy" id="412755"/>
    <lineage>
        <taxon>unclassified sequences</taxon>
        <taxon>metagenomes</taxon>
        <taxon>ecological metagenomes</taxon>
    </lineage>
</organism>
<protein>
    <recommendedName>
        <fullName evidence="2">Aspartate/ornithine carbamoyltransferase Asp/Orn-binding domain-containing protein</fullName>
    </recommendedName>
</protein>
<dbReference type="PANTHER" id="PTHR45753:SF6">
    <property type="entry name" value="ASPARTATE CARBAMOYLTRANSFERASE"/>
    <property type="match status" value="1"/>
</dbReference>
<dbReference type="GO" id="GO:0044205">
    <property type="term" value="P:'de novo' UMP biosynthetic process"/>
    <property type="evidence" value="ECO:0007669"/>
    <property type="project" value="UniProtKB-UniPathway"/>
</dbReference>
<sequence length="147" mass="16755">ILCNGNMTSRATTTLCYSMSIFNSCRVLLNYPKRLEFPDDFRKRLEELKVNFEIINSLEDNIPKADVIYVTTMKNALGLKVTPDEYVVNRTKLEAKAKDGCLVMHPLPRTDEIAKDVDDTPYCAYFEEAWNGLPIRMALLAMILGRA</sequence>
<evidence type="ECO:0000256" key="1">
    <source>
        <dbReference type="ARBA" id="ARBA00022679"/>
    </source>
</evidence>
<feature type="non-terminal residue" evidence="3">
    <location>
        <position position="1"/>
    </location>
</feature>
<comment type="caution">
    <text evidence="3">The sequence shown here is derived from an EMBL/GenBank/DDBJ whole genome shotgun (WGS) entry which is preliminary data.</text>
</comment>
<dbReference type="PANTHER" id="PTHR45753">
    <property type="entry name" value="ORNITHINE CARBAMOYLTRANSFERASE, MITOCHONDRIAL"/>
    <property type="match status" value="1"/>
</dbReference>
<dbReference type="SUPFAM" id="SSF53671">
    <property type="entry name" value="Aspartate/ornithine carbamoyltransferase"/>
    <property type="match status" value="1"/>
</dbReference>